<evidence type="ECO:0000313" key="2">
    <source>
        <dbReference type="Proteomes" id="UP000371977"/>
    </source>
</evidence>
<evidence type="ECO:0000313" key="1">
    <source>
        <dbReference type="EMBL" id="TYC49013.1"/>
    </source>
</evidence>
<proteinExistence type="predicted"/>
<keyword evidence="2" id="KW-1185">Reference proteome</keyword>
<comment type="caution">
    <text evidence="1">The sequence shown here is derived from an EMBL/GenBank/DDBJ whole genome shotgun (WGS) entry which is preliminary data.</text>
</comment>
<accession>A0A6C2C611</accession>
<name>A0A6C2C611_9LACO</name>
<dbReference type="EMBL" id="SDGZ01000015">
    <property type="protein sequence ID" value="TYC49013.1"/>
    <property type="molecule type" value="Genomic_DNA"/>
</dbReference>
<dbReference type="AlphaFoldDB" id="A0A6C2C611"/>
<dbReference type="Proteomes" id="UP000371977">
    <property type="component" value="Unassembled WGS sequence"/>
</dbReference>
<gene>
    <name evidence="1" type="ORF">ESZ50_07135</name>
</gene>
<dbReference type="OrthoDB" id="2146180at2"/>
<protein>
    <submittedName>
        <fullName evidence="1">Uncharacterized protein</fullName>
    </submittedName>
</protein>
<sequence>MDDFKIPEDMQAVGQRVQTMTERGFPVSEVDVIKEALKDGLQSIVDERMEGNYYYVRWDSDFTGLSIFDAVNDLVGEIKPQDGQASFIEQFKDNAEQVWLLLDQETGKFVGR</sequence>
<organism evidence="1 2">
    <name type="scientific">Weissella muntiaci</name>
    <dbReference type="NCBI Taxonomy" id="2508881"/>
    <lineage>
        <taxon>Bacteria</taxon>
        <taxon>Bacillati</taxon>
        <taxon>Bacillota</taxon>
        <taxon>Bacilli</taxon>
        <taxon>Lactobacillales</taxon>
        <taxon>Lactobacillaceae</taxon>
        <taxon>Weissella</taxon>
    </lineage>
</organism>
<dbReference type="RefSeq" id="WP_148622875.1">
    <property type="nucleotide sequence ID" value="NZ_SDGZ01000015.1"/>
</dbReference>
<reference evidence="1 2" key="1">
    <citation type="submission" date="2019-01" db="EMBL/GenBank/DDBJ databases">
        <title>Weissella sp. nov., a novel lactic acid bacterium isolated from animal feces.</title>
        <authorList>
            <person name="Wang L.-T."/>
        </authorList>
    </citation>
    <scope>NUCLEOTIDE SEQUENCE [LARGE SCALE GENOMIC DNA]</scope>
    <source>
        <strain evidence="1 2">8H-2</strain>
    </source>
</reference>